<dbReference type="EMBL" id="HACG01022862">
    <property type="protein sequence ID" value="CEK69727.1"/>
    <property type="molecule type" value="Transcribed_RNA"/>
</dbReference>
<keyword evidence="1" id="KW-0732">Signal</keyword>
<proteinExistence type="predicted"/>
<feature type="signal peptide" evidence="1">
    <location>
        <begin position="1"/>
        <end position="21"/>
    </location>
</feature>
<dbReference type="AlphaFoldDB" id="A0A0B6ZMU5"/>
<dbReference type="GO" id="GO:0016020">
    <property type="term" value="C:membrane"/>
    <property type="evidence" value="ECO:0007669"/>
    <property type="project" value="TreeGrafter"/>
</dbReference>
<dbReference type="EMBL" id="HACG01022861">
    <property type="protein sequence ID" value="CEK69726.1"/>
    <property type="molecule type" value="Transcribed_RNA"/>
</dbReference>
<evidence type="ECO:0000256" key="1">
    <source>
        <dbReference type="SAM" id="SignalP"/>
    </source>
</evidence>
<dbReference type="GO" id="GO:0005829">
    <property type="term" value="C:cytosol"/>
    <property type="evidence" value="ECO:0007669"/>
    <property type="project" value="TreeGrafter"/>
</dbReference>
<gene>
    <name evidence="3" type="primary">ORF71356</name>
    <name evidence="2" type="synonym">ORF71353</name>
</gene>
<feature type="chain" id="PRO_5007391290" evidence="1">
    <location>
        <begin position="22"/>
        <end position="377"/>
    </location>
</feature>
<reference evidence="3" key="1">
    <citation type="submission" date="2014-12" db="EMBL/GenBank/DDBJ databases">
        <title>Insight into the proteome of Arion vulgaris.</title>
        <authorList>
            <person name="Aradska J."/>
            <person name="Bulat T."/>
            <person name="Smidak R."/>
            <person name="Sarate P."/>
            <person name="Gangsoo J."/>
            <person name="Sialana F."/>
            <person name="Bilban M."/>
            <person name="Lubec G."/>
        </authorList>
    </citation>
    <scope>NUCLEOTIDE SEQUENCE</scope>
    <source>
        <tissue evidence="3">Skin</tissue>
    </source>
</reference>
<protein>
    <submittedName>
        <fullName evidence="3">Uncharacterized protein</fullName>
    </submittedName>
</protein>
<evidence type="ECO:0000313" key="2">
    <source>
        <dbReference type="EMBL" id="CEK69726.1"/>
    </source>
</evidence>
<accession>A0A0B6ZMU5</accession>
<dbReference type="PANTHER" id="PTHR33539">
    <property type="entry name" value="UPF0764 PROTEIN C16ORF89"/>
    <property type="match status" value="1"/>
</dbReference>
<dbReference type="Pfam" id="PF15882">
    <property type="entry name" value="DUF4735"/>
    <property type="match status" value="1"/>
</dbReference>
<name>A0A0B6ZMU5_9EUPU</name>
<dbReference type="InterPro" id="IPR031751">
    <property type="entry name" value="DUF4735"/>
</dbReference>
<dbReference type="PANTHER" id="PTHR33539:SF1">
    <property type="entry name" value="UPF0764 PROTEIN C16ORF89"/>
    <property type="match status" value="1"/>
</dbReference>
<organism evidence="3">
    <name type="scientific">Arion vulgaris</name>
    <dbReference type="NCBI Taxonomy" id="1028688"/>
    <lineage>
        <taxon>Eukaryota</taxon>
        <taxon>Metazoa</taxon>
        <taxon>Spiralia</taxon>
        <taxon>Lophotrochozoa</taxon>
        <taxon>Mollusca</taxon>
        <taxon>Gastropoda</taxon>
        <taxon>Heterobranchia</taxon>
        <taxon>Euthyneura</taxon>
        <taxon>Panpulmonata</taxon>
        <taxon>Eupulmonata</taxon>
        <taxon>Stylommatophora</taxon>
        <taxon>Helicina</taxon>
        <taxon>Arionoidea</taxon>
        <taxon>Arionidae</taxon>
        <taxon>Arion</taxon>
    </lineage>
</organism>
<evidence type="ECO:0000313" key="3">
    <source>
        <dbReference type="EMBL" id="CEK69727.1"/>
    </source>
</evidence>
<sequence>MFNTRIEILFLICCYCGSVQLVTLQEEREDNLKTLNDVIIATSKTVSFLEEDYSAINLDGLFGIRLCQGSVIGSIRDCKLPEFHCPNDLISRLEIMKEQISKMAEYAMPYVQQQDALYYKQFLKTIDAPYIVNYIPEKFEESTVEPGFENSYDEDRGDKCFAMMFGTYSDQVRTYPKCTITDDCWTYVTRPNSSKYKITHDLLYFIFGEKNGCVGEIEKHIHKENVSSLRELERNFCHKIYMEAKDMSKFGTVNVLSQDLFMEQTVLCGILGFEDFFSRKWIYMVLSWQNAVGCFTLPNNMIKVQATLNDIANKQRILLTMLNNEAREIDKAGSGETGRQLLREKSMNGDCLAHKTGLAFGTMGTYIRHLIRQLYRH</sequence>